<dbReference type="RefSeq" id="WP_092044258.1">
    <property type="nucleotide sequence ID" value="NZ_FOTK01000028.1"/>
</dbReference>
<feature type="region of interest" description="Disordered" evidence="10">
    <location>
        <begin position="24"/>
        <end position="50"/>
    </location>
</feature>
<dbReference type="GO" id="GO:0015031">
    <property type="term" value="P:protein transport"/>
    <property type="evidence" value="ECO:0007669"/>
    <property type="project" value="UniProtKB-KW"/>
</dbReference>
<keyword evidence="13" id="KW-1185">Reference proteome</keyword>
<evidence type="ECO:0000256" key="7">
    <source>
        <dbReference type="ARBA" id="ARBA00022989"/>
    </source>
</evidence>
<dbReference type="CDD" id="cd06261">
    <property type="entry name" value="TM_PBP2"/>
    <property type="match status" value="1"/>
</dbReference>
<keyword evidence="2 9" id="KW-0813">Transport</keyword>
<dbReference type="SUPFAM" id="SSF161098">
    <property type="entry name" value="MetI-like"/>
    <property type="match status" value="1"/>
</dbReference>
<dbReference type="GO" id="GO:0005886">
    <property type="term" value="C:plasma membrane"/>
    <property type="evidence" value="ECO:0007669"/>
    <property type="project" value="UniProtKB-SubCell"/>
</dbReference>
<dbReference type="PANTHER" id="PTHR43386">
    <property type="entry name" value="OLIGOPEPTIDE TRANSPORT SYSTEM PERMEASE PROTEIN APPC"/>
    <property type="match status" value="1"/>
</dbReference>
<feature type="transmembrane region" description="Helical" evidence="9">
    <location>
        <begin position="157"/>
        <end position="181"/>
    </location>
</feature>
<sequence>MSRSASGAPAPADTVRIRFQAAASRKVAPAHDPVDQARARPAWPIPRGGRARRTLTRNPAALTGLAFLCAILATACLAPVLYPDDPLGMVGRPLIWPGQDAEFPLGTDSLGRDVAAGLVHGARVSLLVGIAATVVGLALGLAVGAPAGYFGGWIDRVLVRLIEIFQAVPAFILLVVVVAIAQPSVTTITIAIGLVTWPTIARLVRAEFRAIREKEFVMAARSVGYGHLRIILREILPNALPPIIVTASVMVASAILMESALAFMGLGDPNVVSWGSMIGAGREHLRTAWYLTALPGVVIVFTVLALNLLGDGLNDALNPRIAAERRI</sequence>
<evidence type="ECO:0000256" key="6">
    <source>
        <dbReference type="ARBA" id="ARBA00022927"/>
    </source>
</evidence>
<dbReference type="PROSITE" id="PS50928">
    <property type="entry name" value="ABC_TM1"/>
    <property type="match status" value="1"/>
</dbReference>
<evidence type="ECO:0000256" key="4">
    <source>
        <dbReference type="ARBA" id="ARBA00022692"/>
    </source>
</evidence>
<evidence type="ECO:0000256" key="3">
    <source>
        <dbReference type="ARBA" id="ARBA00022475"/>
    </source>
</evidence>
<dbReference type="Pfam" id="PF00528">
    <property type="entry name" value="BPD_transp_1"/>
    <property type="match status" value="1"/>
</dbReference>
<organism evidence="12 13">
    <name type="scientific">Methylobacterium pseudosasicola</name>
    <dbReference type="NCBI Taxonomy" id="582667"/>
    <lineage>
        <taxon>Bacteria</taxon>
        <taxon>Pseudomonadati</taxon>
        <taxon>Pseudomonadota</taxon>
        <taxon>Alphaproteobacteria</taxon>
        <taxon>Hyphomicrobiales</taxon>
        <taxon>Methylobacteriaceae</taxon>
        <taxon>Methylobacterium</taxon>
    </lineage>
</organism>
<feature type="transmembrane region" description="Helical" evidence="9">
    <location>
        <begin position="124"/>
        <end position="145"/>
    </location>
</feature>
<evidence type="ECO:0000256" key="5">
    <source>
        <dbReference type="ARBA" id="ARBA00022856"/>
    </source>
</evidence>
<dbReference type="GO" id="GO:0015833">
    <property type="term" value="P:peptide transport"/>
    <property type="evidence" value="ECO:0007669"/>
    <property type="project" value="UniProtKB-KW"/>
</dbReference>
<comment type="similarity">
    <text evidence="9">Belongs to the binding-protein-dependent transport system permease family.</text>
</comment>
<feature type="transmembrane region" description="Helical" evidence="9">
    <location>
        <begin position="187"/>
        <end position="204"/>
    </location>
</feature>
<evidence type="ECO:0000313" key="12">
    <source>
        <dbReference type="EMBL" id="SFM35407.1"/>
    </source>
</evidence>
<dbReference type="Gene3D" id="1.10.3720.10">
    <property type="entry name" value="MetI-like"/>
    <property type="match status" value="1"/>
</dbReference>
<dbReference type="STRING" id="582667.SAMN05192568_102844"/>
<dbReference type="InterPro" id="IPR050366">
    <property type="entry name" value="BP-dependent_transpt_permease"/>
</dbReference>
<reference evidence="13" key="1">
    <citation type="submission" date="2016-10" db="EMBL/GenBank/DDBJ databases">
        <authorList>
            <person name="Varghese N."/>
            <person name="Submissions S."/>
        </authorList>
    </citation>
    <scope>NUCLEOTIDE SEQUENCE [LARGE SCALE GENOMIC DNA]</scope>
    <source>
        <strain evidence="13">BL36</strain>
    </source>
</reference>
<keyword evidence="4 9" id="KW-0812">Transmembrane</keyword>
<accession>A0A1I4Q5T8</accession>
<dbReference type="Proteomes" id="UP000199048">
    <property type="component" value="Unassembled WGS sequence"/>
</dbReference>
<proteinExistence type="inferred from homology"/>
<feature type="transmembrane region" description="Helical" evidence="9">
    <location>
        <begin position="60"/>
        <end position="82"/>
    </location>
</feature>
<protein>
    <submittedName>
        <fullName evidence="12">Peptide/nickel transport system permease protein</fullName>
    </submittedName>
</protein>
<dbReference type="Pfam" id="PF12911">
    <property type="entry name" value="OppC_N"/>
    <property type="match status" value="1"/>
</dbReference>
<evidence type="ECO:0000256" key="9">
    <source>
        <dbReference type="RuleBase" id="RU363032"/>
    </source>
</evidence>
<evidence type="ECO:0000256" key="2">
    <source>
        <dbReference type="ARBA" id="ARBA00022448"/>
    </source>
</evidence>
<dbReference type="InterPro" id="IPR025966">
    <property type="entry name" value="OppC_N"/>
</dbReference>
<comment type="subcellular location">
    <subcellularLocation>
        <location evidence="1 9">Cell membrane</location>
        <topology evidence="1 9">Multi-pass membrane protein</topology>
    </subcellularLocation>
</comment>
<dbReference type="AlphaFoldDB" id="A0A1I4Q5T8"/>
<feature type="transmembrane region" description="Helical" evidence="9">
    <location>
        <begin position="239"/>
        <end position="267"/>
    </location>
</feature>
<evidence type="ECO:0000256" key="10">
    <source>
        <dbReference type="SAM" id="MobiDB-lite"/>
    </source>
</evidence>
<keyword evidence="6" id="KW-0653">Protein transport</keyword>
<keyword evidence="8 9" id="KW-0472">Membrane</keyword>
<dbReference type="EMBL" id="FOTK01000028">
    <property type="protein sequence ID" value="SFM35407.1"/>
    <property type="molecule type" value="Genomic_DNA"/>
</dbReference>
<dbReference type="InterPro" id="IPR000515">
    <property type="entry name" value="MetI-like"/>
</dbReference>
<keyword evidence="5" id="KW-0571">Peptide transport</keyword>
<evidence type="ECO:0000313" key="13">
    <source>
        <dbReference type="Proteomes" id="UP000199048"/>
    </source>
</evidence>
<feature type="transmembrane region" description="Helical" evidence="9">
    <location>
        <begin position="287"/>
        <end position="310"/>
    </location>
</feature>
<evidence type="ECO:0000256" key="1">
    <source>
        <dbReference type="ARBA" id="ARBA00004651"/>
    </source>
</evidence>
<feature type="domain" description="ABC transmembrane type-1" evidence="11">
    <location>
        <begin position="122"/>
        <end position="310"/>
    </location>
</feature>
<dbReference type="GO" id="GO:0055085">
    <property type="term" value="P:transmembrane transport"/>
    <property type="evidence" value="ECO:0007669"/>
    <property type="project" value="InterPro"/>
</dbReference>
<evidence type="ECO:0000256" key="8">
    <source>
        <dbReference type="ARBA" id="ARBA00023136"/>
    </source>
</evidence>
<evidence type="ECO:0000259" key="11">
    <source>
        <dbReference type="PROSITE" id="PS50928"/>
    </source>
</evidence>
<dbReference type="InterPro" id="IPR035906">
    <property type="entry name" value="MetI-like_sf"/>
</dbReference>
<keyword evidence="3" id="KW-1003">Cell membrane</keyword>
<dbReference type="OrthoDB" id="9766870at2"/>
<name>A0A1I4Q5T8_9HYPH</name>
<keyword evidence="7 9" id="KW-1133">Transmembrane helix</keyword>
<gene>
    <name evidence="12" type="ORF">SAMN05192568_102844</name>
</gene>
<dbReference type="PANTHER" id="PTHR43386:SF1">
    <property type="entry name" value="D,D-DIPEPTIDE TRANSPORT SYSTEM PERMEASE PROTEIN DDPC-RELATED"/>
    <property type="match status" value="1"/>
</dbReference>